<accession>A0A0C9WLA4</accession>
<reference evidence="1 2" key="1">
    <citation type="submission" date="2014-04" db="EMBL/GenBank/DDBJ databases">
        <authorList>
            <consortium name="DOE Joint Genome Institute"/>
            <person name="Kuo A."/>
            <person name="Kohler A."/>
            <person name="Nagy L.G."/>
            <person name="Floudas D."/>
            <person name="Copeland A."/>
            <person name="Barry K.W."/>
            <person name="Cichocki N."/>
            <person name="Veneault-Fourrey C."/>
            <person name="LaButti K."/>
            <person name="Lindquist E.A."/>
            <person name="Lipzen A."/>
            <person name="Lundell T."/>
            <person name="Morin E."/>
            <person name="Murat C."/>
            <person name="Sun H."/>
            <person name="Tunlid A."/>
            <person name="Henrissat B."/>
            <person name="Grigoriev I.V."/>
            <person name="Hibbett D.S."/>
            <person name="Martin F."/>
            <person name="Nordberg H.P."/>
            <person name="Cantor M.N."/>
            <person name="Hua S.X."/>
        </authorList>
    </citation>
    <scope>NUCLEOTIDE SEQUENCE [LARGE SCALE GENOMIC DNA]</scope>
    <source>
        <strain evidence="1 2">LaAM-08-1</strain>
    </source>
</reference>
<protein>
    <submittedName>
        <fullName evidence="1">Uncharacterized protein</fullName>
    </submittedName>
</protein>
<sequence length="180" mass="20086">MAMTRLAKVTTNQLLHTEDSPPSNAVFFVFLQRPSNAGAPLPPEFDEQHQEGRELLENPDELKDKRKKNALESLPAHDGSGAFAFTRIFYPSRNPVFHYGLIVSGLDVVAGSTISIDFDTQSTTTIHLQPRWSSHFRLPLIHSRGINSAFVHPSPYSLIGWALSQCQAIANFLQPTLLMF</sequence>
<gene>
    <name evidence="1" type="ORF">K443DRAFT_15503</name>
</gene>
<reference evidence="2" key="2">
    <citation type="submission" date="2015-01" db="EMBL/GenBank/DDBJ databases">
        <title>Evolutionary Origins and Diversification of the Mycorrhizal Mutualists.</title>
        <authorList>
            <consortium name="DOE Joint Genome Institute"/>
            <consortium name="Mycorrhizal Genomics Consortium"/>
            <person name="Kohler A."/>
            <person name="Kuo A."/>
            <person name="Nagy L.G."/>
            <person name="Floudas D."/>
            <person name="Copeland A."/>
            <person name="Barry K.W."/>
            <person name="Cichocki N."/>
            <person name="Veneault-Fourrey C."/>
            <person name="LaButti K."/>
            <person name="Lindquist E.A."/>
            <person name="Lipzen A."/>
            <person name="Lundell T."/>
            <person name="Morin E."/>
            <person name="Murat C."/>
            <person name="Riley R."/>
            <person name="Ohm R."/>
            <person name="Sun H."/>
            <person name="Tunlid A."/>
            <person name="Henrissat B."/>
            <person name="Grigoriev I.V."/>
            <person name="Hibbett D.S."/>
            <person name="Martin F."/>
        </authorList>
    </citation>
    <scope>NUCLEOTIDE SEQUENCE [LARGE SCALE GENOMIC DNA]</scope>
    <source>
        <strain evidence="2">LaAM-08-1</strain>
    </source>
</reference>
<keyword evidence="2" id="KW-1185">Reference proteome</keyword>
<organism evidence="1 2">
    <name type="scientific">Laccaria amethystina LaAM-08-1</name>
    <dbReference type="NCBI Taxonomy" id="1095629"/>
    <lineage>
        <taxon>Eukaryota</taxon>
        <taxon>Fungi</taxon>
        <taxon>Dikarya</taxon>
        <taxon>Basidiomycota</taxon>
        <taxon>Agaricomycotina</taxon>
        <taxon>Agaricomycetes</taxon>
        <taxon>Agaricomycetidae</taxon>
        <taxon>Agaricales</taxon>
        <taxon>Agaricineae</taxon>
        <taxon>Hydnangiaceae</taxon>
        <taxon>Laccaria</taxon>
    </lineage>
</organism>
<name>A0A0C9WLA4_9AGAR</name>
<dbReference type="EMBL" id="KN839279">
    <property type="protein sequence ID" value="KIJ90120.1"/>
    <property type="molecule type" value="Genomic_DNA"/>
</dbReference>
<evidence type="ECO:0000313" key="2">
    <source>
        <dbReference type="Proteomes" id="UP000054477"/>
    </source>
</evidence>
<dbReference type="Proteomes" id="UP000054477">
    <property type="component" value="Unassembled WGS sequence"/>
</dbReference>
<proteinExistence type="predicted"/>
<evidence type="ECO:0000313" key="1">
    <source>
        <dbReference type="EMBL" id="KIJ90120.1"/>
    </source>
</evidence>
<dbReference type="HOGENOM" id="CLU_1496460_0_0_1"/>
<dbReference type="AlphaFoldDB" id="A0A0C9WLA4"/>